<dbReference type="RefSeq" id="WP_377318831.1">
    <property type="nucleotide sequence ID" value="NZ_JBHUIY010000052.1"/>
</dbReference>
<proteinExistence type="inferred from homology"/>
<dbReference type="PRINTS" id="PR01805">
    <property type="entry name" value="VACJLIPOPROT"/>
</dbReference>
<keyword evidence="3" id="KW-0449">Lipoprotein</keyword>
<protein>
    <submittedName>
        <fullName evidence="3">VacJ family lipoprotein</fullName>
    </submittedName>
</protein>
<evidence type="ECO:0000256" key="1">
    <source>
        <dbReference type="ARBA" id="ARBA00010634"/>
    </source>
</evidence>
<keyword evidence="2" id="KW-0732">Signal</keyword>
<evidence type="ECO:0000313" key="4">
    <source>
        <dbReference type="Proteomes" id="UP001597296"/>
    </source>
</evidence>
<dbReference type="EMBL" id="JBHUIY010000052">
    <property type="protein sequence ID" value="MFD2235548.1"/>
    <property type="molecule type" value="Genomic_DNA"/>
</dbReference>
<reference evidence="4" key="1">
    <citation type="journal article" date="2019" name="Int. J. Syst. Evol. Microbiol.">
        <title>The Global Catalogue of Microorganisms (GCM) 10K type strain sequencing project: providing services to taxonomists for standard genome sequencing and annotation.</title>
        <authorList>
            <consortium name="The Broad Institute Genomics Platform"/>
            <consortium name="The Broad Institute Genome Sequencing Center for Infectious Disease"/>
            <person name="Wu L."/>
            <person name="Ma J."/>
        </authorList>
    </citation>
    <scope>NUCLEOTIDE SEQUENCE [LARGE SCALE GENOMIC DNA]</scope>
    <source>
        <strain evidence="4">KCTC 15012</strain>
    </source>
</reference>
<dbReference type="PROSITE" id="PS51257">
    <property type="entry name" value="PROKAR_LIPOPROTEIN"/>
    <property type="match status" value="1"/>
</dbReference>
<comment type="caution">
    <text evidence="3">The sequence shown here is derived from an EMBL/GenBank/DDBJ whole genome shotgun (WGS) entry which is preliminary data.</text>
</comment>
<organism evidence="3 4">
    <name type="scientific">Phaeospirillum tilakii</name>
    <dbReference type="NCBI Taxonomy" id="741673"/>
    <lineage>
        <taxon>Bacteria</taxon>
        <taxon>Pseudomonadati</taxon>
        <taxon>Pseudomonadota</taxon>
        <taxon>Alphaproteobacteria</taxon>
        <taxon>Rhodospirillales</taxon>
        <taxon>Rhodospirillaceae</taxon>
        <taxon>Phaeospirillum</taxon>
    </lineage>
</organism>
<dbReference type="InterPro" id="IPR007428">
    <property type="entry name" value="MlaA"/>
</dbReference>
<dbReference type="PANTHER" id="PTHR30035:SF3">
    <property type="entry name" value="INTERMEMBRANE PHOSPHOLIPID TRANSPORT SYSTEM LIPOPROTEIN MLAA"/>
    <property type="match status" value="1"/>
</dbReference>
<gene>
    <name evidence="3" type="ORF">ACFSNB_17235</name>
</gene>
<dbReference type="Pfam" id="PF04333">
    <property type="entry name" value="MlaA"/>
    <property type="match status" value="1"/>
</dbReference>
<evidence type="ECO:0000313" key="3">
    <source>
        <dbReference type="EMBL" id="MFD2235548.1"/>
    </source>
</evidence>
<evidence type="ECO:0000256" key="2">
    <source>
        <dbReference type="ARBA" id="ARBA00022729"/>
    </source>
</evidence>
<comment type="similarity">
    <text evidence="1">Belongs to the MlaA family.</text>
</comment>
<accession>A0ABW5CFI3</accession>
<dbReference type="Proteomes" id="UP001597296">
    <property type="component" value="Unassembled WGS sequence"/>
</dbReference>
<feature type="non-terminal residue" evidence="3">
    <location>
        <position position="257"/>
    </location>
</feature>
<keyword evidence="4" id="KW-1185">Reference proteome</keyword>
<name>A0ABW5CFI3_9PROT</name>
<sequence length="257" mass="27080">MRLTSLLAAAVVCMAAGCATLPEDPEERAEIEALNDPLEPTNRAIFDVNMALDDAVMVPVAESYRDNLPDWLREGIHNILSNLQEPYVAGNDLLQGNTRAAADSLGRFLINSTFGLFGARDAVADSGGAKPHKTDIGITLGVWGFEDGPYLMLPFLGPSSLRDGTGKVAEYWASPTGAMLEAGGVGVISDVQTGVDLLDTRAALLDPMNELRRTSLDEYAAIRSLYRQSRAAALAEARAGQLASRAPVAGAPAAAPA</sequence>
<dbReference type="PANTHER" id="PTHR30035">
    <property type="entry name" value="LIPOPROTEIN VACJ-RELATED"/>
    <property type="match status" value="1"/>
</dbReference>